<dbReference type="Gene3D" id="2.60.120.10">
    <property type="entry name" value="Jelly Rolls"/>
    <property type="match status" value="1"/>
</dbReference>
<dbReference type="InterPro" id="IPR011051">
    <property type="entry name" value="RmlC_Cupin_sf"/>
</dbReference>
<proteinExistence type="predicted"/>
<dbReference type="SUPFAM" id="SSF51182">
    <property type="entry name" value="RmlC-like cupins"/>
    <property type="match status" value="1"/>
</dbReference>
<evidence type="ECO:0000313" key="5">
    <source>
        <dbReference type="EMBL" id="SFF67593.1"/>
    </source>
</evidence>
<dbReference type="InterPro" id="IPR013096">
    <property type="entry name" value="Cupin_2"/>
</dbReference>
<dbReference type="InterPro" id="IPR018062">
    <property type="entry name" value="HTH_AraC-typ_CS"/>
</dbReference>
<dbReference type="PROSITE" id="PS01124">
    <property type="entry name" value="HTH_ARAC_FAMILY_2"/>
    <property type="match status" value="1"/>
</dbReference>
<dbReference type="Pfam" id="PF12833">
    <property type="entry name" value="HTH_18"/>
    <property type="match status" value="1"/>
</dbReference>
<keyword evidence="2 5" id="KW-0238">DNA-binding</keyword>
<dbReference type="InterPro" id="IPR018060">
    <property type="entry name" value="HTH_AraC"/>
</dbReference>
<dbReference type="RefSeq" id="WP_093303022.1">
    <property type="nucleotide sequence ID" value="NZ_FOOH01000004.1"/>
</dbReference>
<dbReference type="Proteomes" id="UP000199116">
    <property type="component" value="Unassembled WGS sequence"/>
</dbReference>
<organism evidence="5 6">
    <name type="scientific">Salegentibacter agarivorans</name>
    <dbReference type="NCBI Taxonomy" id="345907"/>
    <lineage>
        <taxon>Bacteria</taxon>
        <taxon>Pseudomonadati</taxon>
        <taxon>Bacteroidota</taxon>
        <taxon>Flavobacteriia</taxon>
        <taxon>Flavobacteriales</taxon>
        <taxon>Flavobacteriaceae</taxon>
        <taxon>Salegentibacter</taxon>
    </lineage>
</organism>
<evidence type="ECO:0000256" key="1">
    <source>
        <dbReference type="ARBA" id="ARBA00023015"/>
    </source>
</evidence>
<dbReference type="Pfam" id="PF07883">
    <property type="entry name" value="Cupin_2"/>
    <property type="match status" value="1"/>
</dbReference>
<keyword evidence="6" id="KW-1185">Reference proteome</keyword>
<evidence type="ECO:0000313" key="6">
    <source>
        <dbReference type="Proteomes" id="UP000199116"/>
    </source>
</evidence>
<dbReference type="PANTHER" id="PTHR43280:SF27">
    <property type="entry name" value="TRANSCRIPTIONAL REGULATOR MTLR"/>
    <property type="match status" value="1"/>
</dbReference>
<evidence type="ECO:0000256" key="2">
    <source>
        <dbReference type="ARBA" id="ARBA00023125"/>
    </source>
</evidence>
<sequence>MKAQFEKVTSSRNSSFNAFIYSDESFNAPYHFHPEYELTYILEGEGTRHVGNSVQQFEAGDFVLLGSNLPHCWKNSPSYNGDAKSLVFQWDDDLLGDGWLEKNEFRGIHKLLEKAAHGLKLKDDFEGNLLEKLSGIVDQPPIKRLLSFLHLLEELSAANNFETLTNINFKPNLNLKANSRVDRIYNFVQQNYQRKITLEEVSEVVSMGNEAFCRFFKRSLNKSFFSFLNEYRINMASKKLIYSNSQVGQIAYDCGYDSLPFFYRQFKKFKNCSPLSFRKSFRKVSAQS</sequence>
<keyword evidence="1" id="KW-0805">Transcription regulation</keyword>
<evidence type="ECO:0000259" key="4">
    <source>
        <dbReference type="PROSITE" id="PS01124"/>
    </source>
</evidence>
<dbReference type="GO" id="GO:0003700">
    <property type="term" value="F:DNA-binding transcription factor activity"/>
    <property type="evidence" value="ECO:0007669"/>
    <property type="project" value="InterPro"/>
</dbReference>
<dbReference type="InterPro" id="IPR009057">
    <property type="entry name" value="Homeodomain-like_sf"/>
</dbReference>
<dbReference type="SUPFAM" id="SSF46689">
    <property type="entry name" value="Homeodomain-like"/>
    <property type="match status" value="2"/>
</dbReference>
<reference evidence="6" key="1">
    <citation type="submission" date="2016-10" db="EMBL/GenBank/DDBJ databases">
        <authorList>
            <person name="Varghese N."/>
            <person name="Submissions S."/>
        </authorList>
    </citation>
    <scope>NUCLEOTIDE SEQUENCE [LARGE SCALE GENOMIC DNA]</scope>
    <source>
        <strain evidence="6">DSM 23515</strain>
    </source>
</reference>
<dbReference type="AlphaFoldDB" id="A0A1I2KM47"/>
<dbReference type="SMART" id="SM00342">
    <property type="entry name" value="HTH_ARAC"/>
    <property type="match status" value="1"/>
</dbReference>
<name>A0A1I2KM47_9FLAO</name>
<dbReference type="GO" id="GO:0043565">
    <property type="term" value="F:sequence-specific DNA binding"/>
    <property type="evidence" value="ECO:0007669"/>
    <property type="project" value="InterPro"/>
</dbReference>
<dbReference type="Gene3D" id="1.10.10.60">
    <property type="entry name" value="Homeodomain-like"/>
    <property type="match status" value="2"/>
</dbReference>
<feature type="domain" description="HTH araC/xylS-type" evidence="4">
    <location>
        <begin position="182"/>
        <end position="280"/>
    </location>
</feature>
<dbReference type="PANTHER" id="PTHR43280">
    <property type="entry name" value="ARAC-FAMILY TRANSCRIPTIONAL REGULATOR"/>
    <property type="match status" value="1"/>
</dbReference>
<dbReference type="CDD" id="cd06976">
    <property type="entry name" value="cupin_MtlR-like_N"/>
    <property type="match status" value="1"/>
</dbReference>
<accession>A0A1I2KM47</accession>
<protein>
    <submittedName>
        <fullName evidence="5">AraC-type DNA-binding protein</fullName>
    </submittedName>
</protein>
<keyword evidence="3" id="KW-0804">Transcription</keyword>
<evidence type="ECO:0000256" key="3">
    <source>
        <dbReference type="ARBA" id="ARBA00023163"/>
    </source>
</evidence>
<dbReference type="PROSITE" id="PS00041">
    <property type="entry name" value="HTH_ARAC_FAMILY_1"/>
    <property type="match status" value="1"/>
</dbReference>
<dbReference type="EMBL" id="FOOH01000004">
    <property type="protein sequence ID" value="SFF67593.1"/>
    <property type="molecule type" value="Genomic_DNA"/>
</dbReference>
<dbReference type="InterPro" id="IPR014710">
    <property type="entry name" value="RmlC-like_jellyroll"/>
</dbReference>
<gene>
    <name evidence="5" type="ORF">SAMN04488033_10414</name>
</gene>